<sequence>MKKLEDIPKKDHFSAPEGYFETLPGRISARIEQKPALMERSVFRYTLQYTLPVLVLCVLGVVWFSQPAADTNNTDDLFATIETSALIEFLADAETTSYEDFLNEMNPSLAEADSLENVVYGLSFPGDEMEDLLDEIEINNL</sequence>
<proteinExistence type="predicted"/>
<feature type="transmembrane region" description="Helical" evidence="1">
    <location>
        <begin position="42"/>
        <end position="64"/>
    </location>
</feature>
<evidence type="ECO:0000313" key="3">
    <source>
        <dbReference type="Proteomes" id="UP000288227"/>
    </source>
</evidence>
<keyword evidence="1" id="KW-0812">Transmembrane</keyword>
<keyword evidence="3" id="KW-1185">Reference proteome</keyword>
<dbReference type="EMBL" id="BHXQ01000001">
    <property type="protein sequence ID" value="GCC49917.1"/>
    <property type="molecule type" value="Genomic_DNA"/>
</dbReference>
<accession>A0A401U4S9</accession>
<keyword evidence="1" id="KW-0472">Membrane</keyword>
<comment type="caution">
    <text evidence="2">The sequence shown here is derived from an EMBL/GenBank/DDBJ whole genome shotgun (WGS) entry which is preliminary data.</text>
</comment>
<dbReference type="Proteomes" id="UP000288227">
    <property type="component" value="Unassembled WGS sequence"/>
</dbReference>
<keyword evidence="1" id="KW-1133">Transmembrane helix</keyword>
<evidence type="ECO:0000313" key="2">
    <source>
        <dbReference type="EMBL" id="GCC49917.1"/>
    </source>
</evidence>
<evidence type="ECO:0000256" key="1">
    <source>
        <dbReference type="SAM" id="Phobius"/>
    </source>
</evidence>
<dbReference type="RefSeq" id="WP_127120583.1">
    <property type="nucleotide sequence ID" value="NZ_BHXQ01000001.1"/>
</dbReference>
<protein>
    <submittedName>
        <fullName evidence="2">Uncharacterized protein</fullName>
    </submittedName>
</protein>
<dbReference type="AlphaFoldDB" id="A0A401U4S9"/>
<gene>
    <name evidence="2" type="ORF">SanaruYs_01310</name>
</gene>
<reference evidence="2 3" key="1">
    <citation type="submission" date="2018-11" db="EMBL/GenBank/DDBJ databases">
        <title>Chryseotalea sanarue gen. nov., sp., nov., a member of the family Cytophagaceae, isolated from a brackish lake in Hamamatsu Japan.</title>
        <authorList>
            <person name="Maejima Y."/>
            <person name="Iino T."/>
            <person name="Muraguchi Y."/>
            <person name="Fukuda K."/>
            <person name="Ohkuma M."/>
            <person name="Moriuchi R."/>
            <person name="Dohra H."/>
            <person name="Kimbara K."/>
            <person name="Shintani M."/>
        </authorList>
    </citation>
    <scope>NUCLEOTIDE SEQUENCE [LARGE SCALE GENOMIC DNA]</scope>
    <source>
        <strain evidence="2 3">Ys</strain>
    </source>
</reference>
<dbReference type="OrthoDB" id="893763at2"/>
<name>A0A401U4S9_9BACT</name>
<organism evidence="2 3">
    <name type="scientific">Chryseotalea sanaruensis</name>
    <dbReference type="NCBI Taxonomy" id="2482724"/>
    <lineage>
        <taxon>Bacteria</taxon>
        <taxon>Pseudomonadati</taxon>
        <taxon>Bacteroidota</taxon>
        <taxon>Cytophagia</taxon>
        <taxon>Cytophagales</taxon>
        <taxon>Chryseotaleaceae</taxon>
        <taxon>Chryseotalea</taxon>
    </lineage>
</organism>